<dbReference type="GO" id="GO:0009245">
    <property type="term" value="P:lipid A biosynthetic process"/>
    <property type="evidence" value="ECO:0007669"/>
    <property type="project" value="TreeGrafter"/>
</dbReference>
<evidence type="ECO:0000256" key="2">
    <source>
        <dbReference type="ARBA" id="ARBA00022519"/>
    </source>
</evidence>
<dbReference type="GO" id="GO:0016020">
    <property type="term" value="C:membrane"/>
    <property type="evidence" value="ECO:0007669"/>
    <property type="project" value="GOC"/>
</dbReference>
<keyword evidence="8" id="KW-1185">Reference proteome</keyword>
<dbReference type="InterPro" id="IPR004843">
    <property type="entry name" value="Calcineurin-like_PHP"/>
</dbReference>
<evidence type="ECO:0000256" key="4">
    <source>
        <dbReference type="ARBA" id="ARBA00023136"/>
    </source>
</evidence>
<dbReference type="OrthoDB" id="9773199at2"/>
<keyword evidence="2" id="KW-0997">Cell inner membrane</keyword>
<dbReference type="Pfam" id="PF00149">
    <property type="entry name" value="Metallophos"/>
    <property type="match status" value="1"/>
</dbReference>
<dbReference type="PANTHER" id="PTHR34990">
    <property type="entry name" value="UDP-2,3-DIACYLGLUCOSAMINE HYDROLASE-RELATED"/>
    <property type="match status" value="1"/>
</dbReference>
<dbReference type="InterPro" id="IPR043461">
    <property type="entry name" value="LpxH-like"/>
</dbReference>
<keyword evidence="5" id="KW-0464">Manganese</keyword>
<dbReference type="Gene3D" id="3.60.21.10">
    <property type="match status" value="1"/>
</dbReference>
<dbReference type="EMBL" id="CP002160">
    <property type="protein sequence ID" value="ADL53519.1"/>
    <property type="molecule type" value="Genomic_DNA"/>
</dbReference>
<reference evidence="7 8" key="1">
    <citation type="submission" date="2010-08" db="EMBL/GenBank/DDBJ databases">
        <title>Complete sequence of Clostridium cellulovorans 743B.</title>
        <authorList>
            <consortium name="US DOE Joint Genome Institute"/>
            <person name="Lucas S."/>
            <person name="Copeland A."/>
            <person name="Lapidus A."/>
            <person name="Cheng J.-F."/>
            <person name="Bruce D."/>
            <person name="Goodwin L."/>
            <person name="Pitluck S."/>
            <person name="Chertkov O."/>
            <person name="Detter J.C."/>
            <person name="Han C."/>
            <person name="Tapia R."/>
            <person name="Land M."/>
            <person name="Hauser L."/>
            <person name="Chang Y.-J."/>
            <person name="Jeffries C."/>
            <person name="Kyrpides N."/>
            <person name="Ivanova N."/>
            <person name="Mikhailova N."/>
            <person name="Hemme C.L."/>
            <person name="Woyke T."/>
        </authorList>
    </citation>
    <scope>NUCLEOTIDE SEQUENCE [LARGE SCALE GENOMIC DNA]</scope>
    <source>
        <strain evidence="8">ATCC 35296 / DSM 3052 / OCM 3 / 743B</strain>
    </source>
</reference>
<evidence type="ECO:0000313" key="8">
    <source>
        <dbReference type="Proteomes" id="UP000002730"/>
    </source>
</evidence>
<evidence type="ECO:0000256" key="5">
    <source>
        <dbReference type="ARBA" id="ARBA00023211"/>
    </source>
</evidence>
<organism evidence="7 8">
    <name type="scientific">Clostridium cellulovorans (strain ATCC 35296 / DSM 3052 / OCM 3 / 743B)</name>
    <dbReference type="NCBI Taxonomy" id="573061"/>
    <lineage>
        <taxon>Bacteria</taxon>
        <taxon>Bacillati</taxon>
        <taxon>Bacillota</taxon>
        <taxon>Clostridia</taxon>
        <taxon>Eubacteriales</taxon>
        <taxon>Clostridiaceae</taxon>
        <taxon>Clostridium</taxon>
    </lineage>
</organism>
<dbReference type="SUPFAM" id="SSF56300">
    <property type="entry name" value="Metallo-dependent phosphatases"/>
    <property type="match status" value="1"/>
</dbReference>
<dbReference type="GO" id="GO:0046872">
    <property type="term" value="F:metal ion binding"/>
    <property type="evidence" value="ECO:0007669"/>
    <property type="project" value="UniProtKB-KW"/>
</dbReference>
<proteinExistence type="predicted"/>
<dbReference type="InterPro" id="IPR029052">
    <property type="entry name" value="Metallo-depent_PP-like"/>
</dbReference>
<keyword evidence="4" id="KW-0472">Membrane</keyword>
<evidence type="ECO:0000256" key="3">
    <source>
        <dbReference type="ARBA" id="ARBA00022723"/>
    </source>
</evidence>
<dbReference type="KEGG" id="ccb:Clocel_3850"/>
<protein>
    <recommendedName>
        <fullName evidence="6">Calcineurin-like phosphoesterase domain-containing protein</fullName>
    </recommendedName>
</protein>
<keyword evidence="3" id="KW-0479">Metal-binding</keyword>
<accession>D9SKU7</accession>
<dbReference type="HOGENOM" id="CLU_065964_0_0_9"/>
<dbReference type="AlphaFoldDB" id="D9SKU7"/>
<evidence type="ECO:0000259" key="6">
    <source>
        <dbReference type="Pfam" id="PF00149"/>
    </source>
</evidence>
<sequence>MLLEKKLAEKRLTEAYNNAKIEYFDNKSKYIFFSDCHRGNGAPADEFAKNQNIFLYALEFYFRNGYTYVEVGDGDELWENSNFKEIRLAHDEAYSLLKKFFDSNRLIMLYGNHNICLKYSNFVEKNYYRFYDGYNEEHIELFPGITPYEAVVFKHKDTGQEILTVHGHQGDRMNDKLWRFNRLTVRYFWRYLHSIGFTNPASPVKNAERIHKIERIYSSWIEKNKIMIICGHTHRPHFPKAKELPYFNDGSCVRASGIQGIEIDDGKIMLVEWRVRYDSSGNLNIDRRILRGPEPIGKFDLRNNEYILKSEKMNL</sequence>
<gene>
    <name evidence="7" type="ordered locus">Clocel_3850</name>
</gene>
<dbReference type="RefSeq" id="WP_010073859.1">
    <property type="nucleotide sequence ID" value="NC_014393.1"/>
</dbReference>
<dbReference type="GO" id="GO:0008758">
    <property type="term" value="F:UDP-2,3-diacylglucosamine hydrolase activity"/>
    <property type="evidence" value="ECO:0007669"/>
    <property type="project" value="TreeGrafter"/>
</dbReference>
<dbReference type="PANTHER" id="PTHR34990:SF2">
    <property type="entry name" value="BLL8164 PROTEIN"/>
    <property type="match status" value="1"/>
</dbReference>
<dbReference type="Proteomes" id="UP000002730">
    <property type="component" value="Chromosome"/>
</dbReference>
<evidence type="ECO:0000313" key="7">
    <source>
        <dbReference type="EMBL" id="ADL53519.1"/>
    </source>
</evidence>
<evidence type="ECO:0000256" key="1">
    <source>
        <dbReference type="ARBA" id="ARBA00022475"/>
    </source>
</evidence>
<dbReference type="STRING" id="573061.Clocel_3850"/>
<dbReference type="eggNOG" id="COG0622">
    <property type="taxonomic scope" value="Bacteria"/>
</dbReference>
<keyword evidence="1" id="KW-1003">Cell membrane</keyword>
<feature type="domain" description="Calcineurin-like phosphoesterase" evidence="6">
    <location>
        <begin position="30"/>
        <end position="236"/>
    </location>
</feature>
<name>D9SKU7_CLOC7</name>